<keyword evidence="2" id="KW-0472">Membrane</keyword>
<feature type="transmembrane region" description="Helical" evidence="2">
    <location>
        <begin position="6"/>
        <end position="24"/>
    </location>
</feature>
<evidence type="ECO:0000313" key="4">
    <source>
        <dbReference type="Proteomes" id="UP000306196"/>
    </source>
</evidence>
<dbReference type="AlphaFoldDB" id="A0A5R8KGT1"/>
<comment type="caution">
    <text evidence="3">The sequence shown here is derived from an EMBL/GenBank/DDBJ whole genome shotgun (WGS) entry which is preliminary data.</text>
</comment>
<feature type="compositionally biased region" description="Pro residues" evidence="1">
    <location>
        <begin position="41"/>
        <end position="50"/>
    </location>
</feature>
<keyword evidence="2" id="KW-0812">Transmembrane</keyword>
<proteinExistence type="predicted"/>
<evidence type="ECO:0000256" key="2">
    <source>
        <dbReference type="SAM" id="Phobius"/>
    </source>
</evidence>
<name>A0A5R8KGT1_9BACT</name>
<keyword evidence="4" id="KW-1185">Reference proteome</keyword>
<dbReference type="Proteomes" id="UP000306196">
    <property type="component" value="Unassembled WGS sequence"/>
</dbReference>
<accession>A0A5R8KGT1</accession>
<feature type="region of interest" description="Disordered" evidence="1">
    <location>
        <begin position="39"/>
        <end position="62"/>
    </location>
</feature>
<gene>
    <name evidence="3" type="ORF">FEM03_10900</name>
</gene>
<organism evidence="3 4">
    <name type="scientific">Phragmitibacter flavus</name>
    <dbReference type="NCBI Taxonomy" id="2576071"/>
    <lineage>
        <taxon>Bacteria</taxon>
        <taxon>Pseudomonadati</taxon>
        <taxon>Verrucomicrobiota</taxon>
        <taxon>Verrucomicrobiia</taxon>
        <taxon>Verrucomicrobiales</taxon>
        <taxon>Verrucomicrobiaceae</taxon>
        <taxon>Phragmitibacter</taxon>
    </lineage>
</organism>
<dbReference type="EMBL" id="VAUV01000007">
    <property type="protein sequence ID" value="TLD70809.1"/>
    <property type="molecule type" value="Genomic_DNA"/>
</dbReference>
<keyword evidence="2" id="KW-1133">Transmembrane helix</keyword>
<evidence type="ECO:0000313" key="3">
    <source>
        <dbReference type="EMBL" id="TLD70809.1"/>
    </source>
</evidence>
<evidence type="ECO:0000256" key="1">
    <source>
        <dbReference type="SAM" id="MobiDB-lite"/>
    </source>
</evidence>
<dbReference type="RefSeq" id="WP_206170965.1">
    <property type="nucleotide sequence ID" value="NZ_VAUV01000007.1"/>
</dbReference>
<reference evidence="3 4" key="1">
    <citation type="submission" date="2019-05" db="EMBL/GenBank/DDBJ databases">
        <title>Verrucobacter flavum gen. nov., sp. nov. a new member of the family Verrucomicrobiaceae.</title>
        <authorList>
            <person name="Szuroczki S."/>
            <person name="Abbaszade G."/>
            <person name="Szabo A."/>
            <person name="Felfoldi T."/>
            <person name="Schumann P."/>
            <person name="Boka K."/>
            <person name="Keki Z."/>
            <person name="Toumi M."/>
            <person name="Toth E."/>
        </authorList>
    </citation>
    <scope>NUCLEOTIDE SEQUENCE [LARGE SCALE GENOMIC DNA]</scope>
    <source>
        <strain evidence="3 4">MG-N-17</strain>
    </source>
</reference>
<sequence>MEALAVTIFLSLLLAGGFVILFLGSQKGTRNSLEQEALLPLDPPQCPGNPQPKVKSPHHDTP</sequence>
<protein>
    <submittedName>
        <fullName evidence="3">Uncharacterized protein</fullName>
    </submittedName>
</protein>